<dbReference type="SUPFAM" id="SSF52141">
    <property type="entry name" value="Uracil-DNA glycosylase-like"/>
    <property type="match status" value="1"/>
</dbReference>
<dbReference type="InterPro" id="IPR002043">
    <property type="entry name" value="UDG_fam1"/>
</dbReference>
<comment type="similarity">
    <text evidence="3">Belongs to the uracil-DNA glycosylase (UDG) superfamily. UNG family.</text>
</comment>
<dbReference type="GO" id="GO:0004844">
    <property type="term" value="F:uracil DNA N-glycosylase activity"/>
    <property type="evidence" value="ECO:0007669"/>
    <property type="project" value="UniProtKB-EC"/>
</dbReference>
<evidence type="ECO:0000256" key="7">
    <source>
        <dbReference type="ARBA" id="ARBA00022801"/>
    </source>
</evidence>
<dbReference type="Gene3D" id="3.40.470.10">
    <property type="entry name" value="Uracil-DNA glycosylase-like domain"/>
    <property type="match status" value="1"/>
</dbReference>
<dbReference type="AlphaFoldDB" id="A0A495WLQ7"/>
<evidence type="ECO:0000256" key="5">
    <source>
        <dbReference type="ARBA" id="ARBA00018429"/>
    </source>
</evidence>
<keyword evidence="7" id="KW-0378">Hydrolase</keyword>
<evidence type="ECO:0000313" key="10">
    <source>
        <dbReference type="EMBL" id="RKT60808.1"/>
    </source>
</evidence>
<name>A0A495WLQ7_9RHOO</name>
<evidence type="ECO:0000256" key="4">
    <source>
        <dbReference type="ARBA" id="ARBA00012030"/>
    </source>
</evidence>
<dbReference type="Pfam" id="PF03167">
    <property type="entry name" value="UDG"/>
    <property type="match status" value="1"/>
</dbReference>
<evidence type="ECO:0000256" key="2">
    <source>
        <dbReference type="ARBA" id="ARBA00002631"/>
    </source>
</evidence>
<dbReference type="InterPro" id="IPR005122">
    <property type="entry name" value="Uracil-DNA_glycosylase-like"/>
</dbReference>
<dbReference type="RefSeq" id="WP_147431284.1">
    <property type="nucleotide sequence ID" value="NZ_RBXP01000011.1"/>
</dbReference>
<dbReference type="EC" id="3.2.2.27" evidence="4"/>
<sequence>MQERGWLTQRFEKALQNGWEIPDYQGLLDEIELDLDRQAICPTTDNVFKAFELLRPEDVKYVILGQDPYWQTAENDGLPIATGLAFGVRQRDGLHHATAINKIMPRIYQYRPDHEWDWTLESWAKNYKILLLNTALTVPMPKQGESGREKSANKHLPHWKKFTKATLSFLQANQRQLGTNHGFKCIAWGKKAKSAFEEVGLTPIFAYHPCSSIAGPMSFNEFWQKCGRCLVWPES</sequence>
<evidence type="ECO:0000256" key="1">
    <source>
        <dbReference type="ARBA" id="ARBA00001400"/>
    </source>
</evidence>
<keyword evidence="8" id="KW-0234">DNA repair</keyword>
<evidence type="ECO:0000256" key="8">
    <source>
        <dbReference type="ARBA" id="ARBA00023204"/>
    </source>
</evidence>
<keyword evidence="6" id="KW-0227">DNA damage</keyword>
<evidence type="ECO:0000256" key="6">
    <source>
        <dbReference type="ARBA" id="ARBA00022763"/>
    </source>
</evidence>
<comment type="function">
    <text evidence="2">Excises uracil residues from the DNA which can arise as a result of misincorporation of dUMP residues by DNA polymerase or due to deamination of cytosine.</text>
</comment>
<proteinExistence type="inferred from homology"/>
<comment type="catalytic activity">
    <reaction evidence="1">
        <text>Hydrolyzes single-stranded DNA or mismatched double-stranded DNA and polynucleotides, releasing free uracil.</text>
        <dbReference type="EC" id="3.2.2.27"/>
    </reaction>
</comment>
<comment type="caution">
    <text evidence="10">The sequence shown here is derived from an EMBL/GenBank/DDBJ whole genome shotgun (WGS) entry which is preliminary data.</text>
</comment>
<protein>
    <recommendedName>
        <fullName evidence="5">Uracil-DNA glycosylase</fullName>
        <ecNumber evidence="4">3.2.2.27</ecNumber>
    </recommendedName>
</protein>
<dbReference type="GO" id="GO:0097510">
    <property type="term" value="P:base-excision repair, AP site formation via deaminated base removal"/>
    <property type="evidence" value="ECO:0007669"/>
    <property type="project" value="TreeGrafter"/>
</dbReference>
<gene>
    <name evidence="10" type="ORF">DFR40_0955</name>
</gene>
<dbReference type="InterPro" id="IPR036895">
    <property type="entry name" value="Uracil-DNA_glycosylase-like_sf"/>
</dbReference>
<dbReference type="OrthoDB" id="9804372at2"/>
<dbReference type="Proteomes" id="UP000270626">
    <property type="component" value="Unassembled WGS sequence"/>
</dbReference>
<accession>A0A495WLQ7</accession>
<feature type="domain" description="Uracil-DNA glycosylase-like" evidence="9">
    <location>
        <begin position="56"/>
        <end position="224"/>
    </location>
</feature>
<organism evidence="10 11">
    <name type="scientific">Azonexus fungiphilus</name>
    <dbReference type="NCBI Taxonomy" id="146940"/>
    <lineage>
        <taxon>Bacteria</taxon>
        <taxon>Pseudomonadati</taxon>
        <taxon>Pseudomonadota</taxon>
        <taxon>Betaproteobacteria</taxon>
        <taxon>Rhodocyclales</taxon>
        <taxon>Azonexaceae</taxon>
        <taxon>Azonexus</taxon>
    </lineage>
</organism>
<evidence type="ECO:0000259" key="9">
    <source>
        <dbReference type="Pfam" id="PF03167"/>
    </source>
</evidence>
<reference evidence="10 11" key="1">
    <citation type="submission" date="2018-10" db="EMBL/GenBank/DDBJ databases">
        <title>Genomic Encyclopedia of Type Strains, Phase IV (KMG-IV): sequencing the most valuable type-strain genomes for metagenomic binning, comparative biology and taxonomic classification.</title>
        <authorList>
            <person name="Goeker M."/>
        </authorList>
    </citation>
    <scope>NUCLEOTIDE SEQUENCE [LARGE SCALE GENOMIC DNA]</scope>
    <source>
        <strain evidence="10 11">DSM 23841</strain>
    </source>
</reference>
<dbReference type="PANTHER" id="PTHR11264:SF0">
    <property type="entry name" value="URACIL-DNA GLYCOSYLASE"/>
    <property type="match status" value="1"/>
</dbReference>
<evidence type="ECO:0000256" key="3">
    <source>
        <dbReference type="ARBA" id="ARBA00008184"/>
    </source>
</evidence>
<keyword evidence="11" id="KW-1185">Reference proteome</keyword>
<evidence type="ECO:0000313" key="11">
    <source>
        <dbReference type="Proteomes" id="UP000270626"/>
    </source>
</evidence>
<dbReference type="EMBL" id="RBXP01000011">
    <property type="protein sequence ID" value="RKT60808.1"/>
    <property type="molecule type" value="Genomic_DNA"/>
</dbReference>
<dbReference type="PANTHER" id="PTHR11264">
    <property type="entry name" value="URACIL-DNA GLYCOSYLASE"/>
    <property type="match status" value="1"/>
</dbReference>